<feature type="coiled-coil region" evidence="1">
    <location>
        <begin position="17"/>
        <end position="51"/>
    </location>
</feature>
<accession>A0A6H0XWQ1</accession>
<feature type="compositionally biased region" description="Basic and acidic residues" evidence="2">
    <location>
        <begin position="402"/>
        <end position="411"/>
    </location>
</feature>
<evidence type="ECO:0000313" key="4">
    <source>
        <dbReference type="Proteomes" id="UP000503462"/>
    </source>
</evidence>
<protein>
    <submittedName>
        <fullName evidence="3">Uncharacterized protein</fullName>
    </submittedName>
</protein>
<evidence type="ECO:0000256" key="1">
    <source>
        <dbReference type="SAM" id="Coils"/>
    </source>
</evidence>
<dbReference type="Proteomes" id="UP000503462">
    <property type="component" value="Chromosome 3"/>
</dbReference>
<keyword evidence="4" id="KW-1185">Reference proteome</keyword>
<dbReference type="OrthoDB" id="5343576at2759"/>
<reference evidence="3 4" key="1">
    <citation type="journal article" date="2016" name="Sci. Rep.">
        <title>Peltaster fructicola genome reveals evolution from an invasive phytopathogen to an ectophytic parasite.</title>
        <authorList>
            <person name="Xu C."/>
            <person name="Chen H."/>
            <person name="Gleason M.L."/>
            <person name="Xu J.R."/>
            <person name="Liu H."/>
            <person name="Zhang R."/>
            <person name="Sun G."/>
        </authorList>
    </citation>
    <scope>NUCLEOTIDE SEQUENCE [LARGE SCALE GENOMIC DNA]</scope>
    <source>
        <strain evidence="3 4">LNHT1506</strain>
    </source>
</reference>
<dbReference type="EMBL" id="CP051141">
    <property type="protein sequence ID" value="QIW99201.1"/>
    <property type="molecule type" value="Genomic_DNA"/>
</dbReference>
<proteinExistence type="predicted"/>
<dbReference type="AlphaFoldDB" id="A0A6H0XWQ1"/>
<gene>
    <name evidence="3" type="ORF">AMS68_004719</name>
</gene>
<feature type="region of interest" description="Disordered" evidence="2">
    <location>
        <begin position="390"/>
        <end position="411"/>
    </location>
</feature>
<keyword evidence="1" id="KW-0175">Coiled coil</keyword>
<sequence>MEQPDLSGLMQHMIAGLNGLQTEYEKLFDQHRALESKLTTARDQYNELAKLLGKSTTDTPPLSLTSATPACQNREQPLSTLDILELRNETNAAQTLRSAIEATARFRELRSQSIKGVKIWSGPSADHSTMSSKLPSITESPMEQDFTVVGTPSKLECPFAIDPIKAEICGLDSHNPDKQAAKQEDVQVEEGSVTKEGEPGVCPIRFLNQHSPEELATYFEKHKHELPRSHEVCVRRYQSNEQQVRELDAKYSDVAQMIRGLGEKHQDYLPKDLEDTEAAVDGIHTTHDTVAEGRVEKWASNIAPSIDAEEEGDEDGRLPHFSRPLRDVRLGESPSRPWGIQVPAQYLEKAGSDASSAPVQIEFSGALPAGHPGVSQAELSKGARCPFASAAKADKVQSPPETKQREAKAGPDLLKEEPARAVQDALRESTNTSVVFTGPVIIGYGPEDAARFLQSLTRAQPPLNVP</sequence>
<name>A0A6H0XWQ1_9PEZI</name>
<organism evidence="3 4">
    <name type="scientific">Peltaster fructicola</name>
    <dbReference type="NCBI Taxonomy" id="286661"/>
    <lineage>
        <taxon>Eukaryota</taxon>
        <taxon>Fungi</taxon>
        <taxon>Dikarya</taxon>
        <taxon>Ascomycota</taxon>
        <taxon>Pezizomycotina</taxon>
        <taxon>Dothideomycetes</taxon>
        <taxon>Dothideomycetes incertae sedis</taxon>
        <taxon>Peltaster</taxon>
    </lineage>
</organism>
<evidence type="ECO:0000313" key="3">
    <source>
        <dbReference type="EMBL" id="QIW99201.1"/>
    </source>
</evidence>
<evidence type="ECO:0000256" key="2">
    <source>
        <dbReference type="SAM" id="MobiDB-lite"/>
    </source>
</evidence>